<keyword evidence="3" id="KW-0436">Ligase</keyword>
<evidence type="ECO:0000256" key="3">
    <source>
        <dbReference type="ARBA" id="ARBA00022598"/>
    </source>
</evidence>
<evidence type="ECO:0000256" key="7">
    <source>
        <dbReference type="ARBA" id="ARBA00048475"/>
    </source>
</evidence>
<gene>
    <name evidence="9" type="ORF">A3F51_02555</name>
</gene>
<evidence type="ECO:0000256" key="4">
    <source>
        <dbReference type="ARBA" id="ARBA00022741"/>
    </source>
</evidence>
<dbReference type="SUPFAM" id="SSF56104">
    <property type="entry name" value="SAICAR synthase-like"/>
    <property type="match status" value="1"/>
</dbReference>
<dbReference type="GO" id="GO:0005524">
    <property type="term" value="F:ATP binding"/>
    <property type="evidence" value="ECO:0007669"/>
    <property type="project" value="UniProtKB-KW"/>
</dbReference>
<dbReference type="Gene3D" id="3.30.200.20">
    <property type="entry name" value="Phosphorylase Kinase, domain 1"/>
    <property type="match status" value="2"/>
</dbReference>
<evidence type="ECO:0000313" key="10">
    <source>
        <dbReference type="Proteomes" id="UP000178089"/>
    </source>
</evidence>
<keyword evidence="6" id="KW-0067">ATP-binding</keyword>
<sequence length="444" mass="49816">MQPMSEGKTKRIFSIPGSPARVRIESKDDITAGDGAKHDIINGKAALATRTTCNVFRLLQACGIPVAFEGQDGATEFLADRCTMLPYEVVVRREAHGSYLDRKPHLMKGQVLPRLVLELFLKTHSQTWKGVKSTNEYDLVKDDPMIVFDHEHRRALLFYPGHTSEERKTAPKGMLVGQEPFLVLDTDEIFTHSDEEQLIEQMGNIARQTFLVLEKAWQLQGCKLVDFKVEFGINTEGKLRLADVIDNDSWRVVDRSGGYIDKQGYRDGGDLDTVTAKYREVADATDRFGIPFQRLIVWCGSEKDHFTAVEDLLMKLELKPKFQLLPVTCPVHKQPVLAYKLLQQHLQEEPCDSVIIAYIGCSNGAGPVLAANSTVPVITVPVEYKEFPQDVWSLLHTPSNVPVMTVLEPGNAVLAALQILAIRNPSIYAALRFDQEKRLTGMSW</sequence>
<dbReference type="SUPFAM" id="SSF52255">
    <property type="entry name" value="N5-CAIR mutase (phosphoribosylaminoimidazole carboxylase, PurE)"/>
    <property type="match status" value="1"/>
</dbReference>
<dbReference type="Gene3D" id="3.30.470.20">
    <property type="entry name" value="ATP-grasp fold, B domain"/>
    <property type="match status" value="2"/>
</dbReference>
<dbReference type="PANTHER" id="PTHR43599:SF3">
    <property type="entry name" value="SI:DKEY-6E2.2"/>
    <property type="match status" value="1"/>
</dbReference>
<dbReference type="GO" id="GO:0004639">
    <property type="term" value="F:phosphoribosylaminoimidazolesuccinocarboxamide synthase activity"/>
    <property type="evidence" value="ECO:0007669"/>
    <property type="project" value="UniProtKB-EC"/>
</dbReference>
<dbReference type="EC" id="6.3.2.6" evidence="2"/>
<dbReference type="EMBL" id="MHRT01000007">
    <property type="protein sequence ID" value="OHA28837.1"/>
    <property type="molecule type" value="Genomic_DNA"/>
</dbReference>
<dbReference type="PANTHER" id="PTHR43599">
    <property type="entry name" value="MULTIFUNCTIONAL PROTEIN ADE2"/>
    <property type="match status" value="1"/>
</dbReference>
<name>A0A1G2MYA5_9BACT</name>
<accession>A0A1G2MYA5</accession>
<proteinExistence type="predicted"/>
<comment type="pathway">
    <text evidence="1">Purine metabolism; IMP biosynthesis via de novo pathway; 5-amino-1-(5-phospho-D-ribosyl)imidazole-4-carboxamide from 5-amino-1-(5-phospho-D-ribosyl)imidazole-4-carboxylate: step 1/2.</text>
</comment>
<organism evidence="9 10">
    <name type="scientific">Candidatus Taylorbacteria bacterium RIFCSPHIGHO2_12_FULL_45_16</name>
    <dbReference type="NCBI Taxonomy" id="1802315"/>
    <lineage>
        <taxon>Bacteria</taxon>
        <taxon>Candidatus Tayloriibacteriota</taxon>
    </lineage>
</organism>
<feature type="domain" description="PurE" evidence="8">
    <location>
        <begin position="293"/>
        <end position="442"/>
    </location>
</feature>
<reference evidence="9 10" key="1">
    <citation type="journal article" date="2016" name="Nat. Commun.">
        <title>Thousands of microbial genomes shed light on interconnected biogeochemical processes in an aquifer system.</title>
        <authorList>
            <person name="Anantharaman K."/>
            <person name="Brown C.T."/>
            <person name="Hug L.A."/>
            <person name="Sharon I."/>
            <person name="Castelle C.J."/>
            <person name="Probst A.J."/>
            <person name="Thomas B.C."/>
            <person name="Singh A."/>
            <person name="Wilkins M.J."/>
            <person name="Karaoz U."/>
            <person name="Brodie E.L."/>
            <person name="Williams K.H."/>
            <person name="Hubbard S.S."/>
            <person name="Banfield J.F."/>
        </authorList>
    </citation>
    <scope>NUCLEOTIDE SEQUENCE [LARGE SCALE GENOMIC DNA]</scope>
</reference>
<evidence type="ECO:0000256" key="2">
    <source>
        <dbReference type="ARBA" id="ARBA00012217"/>
    </source>
</evidence>
<keyword evidence="5" id="KW-0658">Purine biosynthesis</keyword>
<dbReference type="Gene3D" id="3.40.50.1970">
    <property type="match status" value="1"/>
</dbReference>
<dbReference type="Pfam" id="PF00731">
    <property type="entry name" value="AIRC"/>
    <property type="match status" value="1"/>
</dbReference>
<keyword evidence="4" id="KW-0547">Nucleotide-binding</keyword>
<dbReference type="InterPro" id="IPR050089">
    <property type="entry name" value="SAICAR_synthetase"/>
</dbReference>
<dbReference type="UniPathway" id="UPA00074">
    <property type="reaction ID" value="UER00131"/>
</dbReference>
<evidence type="ECO:0000256" key="5">
    <source>
        <dbReference type="ARBA" id="ARBA00022755"/>
    </source>
</evidence>
<dbReference type="STRING" id="1802315.A3F51_02555"/>
<dbReference type="Proteomes" id="UP000178089">
    <property type="component" value="Unassembled WGS sequence"/>
</dbReference>
<dbReference type="InterPro" id="IPR000031">
    <property type="entry name" value="PurE_dom"/>
</dbReference>
<evidence type="ECO:0000256" key="6">
    <source>
        <dbReference type="ARBA" id="ARBA00022840"/>
    </source>
</evidence>
<protein>
    <recommendedName>
        <fullName evidence="2">phosphoribosylaminoimidazolesuccinocarboxamide synthase</fullName>
        <ecNumber evidence="2">6.3.2.6</ecNumber>
    </recommendedName>
</protein>
<dbReference type="SMART" id="SM01001">
    <property type="entry name" value="AIRC"/>
    <property type="match status" value="1"/>
</dbReference>
<evidence type="ECO:0000256" key="1">
    <source>
        <dbReference type="ARBA" id="ARBA00004672"/>
    </source>
</evidence>
<dbReference type="AlphaFoldDB" id="A0A1G2MYA5"/>
<dbReference type="Pfam" id="PF01259">
    <property type="entry name" value="SAICAR_synt"/>
    <property type="match status" value="2"/>
</dbReference>
<evidence type="ECO:0000259" key="8">
    <source>
        <dbReference type="SMART" id="SM01001"/>
    </source>
</evidence>
<comment type="catalytic activity">
    <reaction evidence="7">
        <text>5-amino-1-(5-phospho-D-ribosyl)imidazole-4-carboxylate + L-aspartate + ATP = (2S)-2-[5-amino-1-(5-phospho-beta-D-ribosyl)imidazole-4-carboxamido]succinate + ADP + phosphate + 2 H(+)</text>
        <dbReference type="Rhea" id="RHEA:22628"/>
        <dbReference type="ChEBI" id="CHEBI:15378"/>
        <dbReference type="ChEBI" id="CHEBI:29991"/>
        <dbReference type="ChEBI" id="CHEBI:30616"/>
        <dbReference type="ChEBI" id="CHEBI:43474"/>
        <dbReference type="ChEBI" id="CHEBI:58443"/>
        <dbReference type="ChEBI" id="CHEBI:77657"/>
        <dbReference type="ChEBI" id="CHEBI:456216"/>
        <dbReference type="EC" id="6.3.2.6"/>
    </reaction>
</comment>
<dbReference type="GO" id="GO:0006189">
    <property type="term" value="P:'de novo' IMP biosynthetic process"/>
    <property type="evidence" value="ECO:0007669"/>
    <property type="project" value="UniProtKB-UniPathway"/>
</dbReference>
<dbReference type="InterPro" id="IPR028923">
    <property type="entry name" value="SAICAR_synt/ADE2_N"/>
</dbReference>
<evidence type="ECO:0000313" key="9">
    <source>
        <dbReference type="EMBL" id="OHA28837.1"/>
    </source>
</evidence>
<comment type="caution">
    <text evidence="9">The sequence shown here is derived from an EMBL/GenBank/DDBJ whole genome shotgun (WGS) entry which is preliminary data.</text>
</comment>